<dbReference type="InterPro" id="IPR021109">
    <property type="entry name" value="Peptidase_aspartic_dom_sf"/>
</dbReference>
<evidence type="ECO:0000313" key="4">
    <source>
        <dbReference type="Proteomes" id="UP000248857"/>
    </source>
</evidence>
<evidence type="ECO:0000313" key="3">
    <source>
        <dbReference type="EMBL" id="PZD74175.1"/>
    </source>
</evidence>
<dbReference type="PROSITE" id="PS51257">
    <property type="entry name" value="PROKAR_LIPOPROTEIN"/>
    <property type="match status" value="1"/>
</dbReference>
<proteinExistence type="predicted"/>
<dbReference type="Pfam" id="PF13650">
    <property type="entry name" value="Asp_protease_2"/>
    <property type="match status" value="1"/>
</dbReference>
<dbReference type="SUPFAM" id="SSF50156">
    <property type="entry name" value="PDZ domain-like"/>
    <property type="match status" value="1"/>
</dbReference>
<keyword evidence="4" id="KW-1185">Reference proteome</keyword>
<dbReference type="Pfam" id="PF13180">
    <property type="entry name" value="PDZ_2"/>
    <property type="match status" value="1"/>
</dbReference>
<dbReference type="AlphaFoldDB" id="A0A2W1JSM0"/>
<feature type="chain" id="PRO_5016170155" description="PDZ domain-containing protein" evidence="1">
    <location>
        <begin position="22"/>
        <end position="403"/>
    </location>
</feature>
<dbReference type="PROSITE" id="PS50106">
    <property type="entry name" value="PDZ"/>
    <property type="match status" value="1"/>
</dbReference>
<dbReference type="SMART" id="SM00228">
    <property type="entry name" value="PDZ"/>
    <property type="match status" value="1"/>
</dbReference>
<dbReference type="GO" id="GO:0006508">
    <property type="term" value="P:proteolysis"/>
    <property type="evidence" value="ECO:0007669"/>
    <property type="project" value="InterPro"/>
</dbReference>
<dbReference type="Proteomes" id="UP000248857">
    <property type="component" value="Unassembled WGS sequence"/>
</dbReference>
<feature type="signal peptide" evidence="1">
    <location>
        <begin position="1"/>
        <end position="21"/>
    </location>
</feature>
<dbReference type="SUPFAM" id="SSF50630">
    <property type="entry name" value="Acid proteases"/>
    <property type="match status" value="1"/>
</dbReference>
<dbReference type="RefSeq" id="WP_110985155.1">
    <property type="nucleotide sequence ID" value="NZ_CAWNWM010000003.1"/>
</dbReference>
<comment type="caution">
    <text evidence="3">The sequence shown here is derived from an EMBL/GenBank/DDBJ whole genome shotgun (WGS) entry which is preliminary data.</text>
</comment>
<dbReference type="PROSITE" id="PS00141">
    <property type="entry name" value="ASP_PROTEASE"/>
    <property type="match status" value="1"/>
</dbReference>
<dbReference type="OrthoDB" id="947490at2"/>
<dbReference type="InterPro" id="IPR036034">
    <property type="entry name" value="PDZ_sf"/>
</dbReference>
<dbReference type="GO" id="GO:0004190">
    <property type="term" value="F:aspartic-type endopeptidase activity"/>
    <property type="evidence" value="ECO:0007669"/>
    <property type="project" value="InterPro"/>
</dbReference>
<accession>A0A2W1JSM0</accession>
<dbReference type="Gene3D" id="2.40.70.10">
    <property type="entry name" value="Acid Proteases"/>
    <property type="match status" value="2"/>
</dbReference>
<evidence type="ECO:0000259" key="2">
    <source>
        <dbReference type="PROSITE" id="PS50106"/>
    </source>
</evidence>
<organism evidence="3 4">
    <name type="scientific">Acaryochloris thomasi RCC1774</name>
    <dbReference type="NCBI Taxonomy" id="1764569"/>
    <lineage>
        <taxon>Bacteria</taxon>
        <taxon>Bacillati</taxon>
        <taxon>Cyanobacteriota</taxon>
        <taxon>Cyanophyceae</taxon>
        <taxon>Acaryochloridales</taxon>
        <taxon>Acaryochloridaceae</taxon>
        <taxon>Acaryochloris</taxon>
        <taxon>Acaryochloris thomasi</taxon>
    </lineage>
</organism>
<sequence length="403" mass="44831">MRLSPLLAVTVLLLSSCNLLPSQPPSLSQPQAKRLPIEFEGGHIYLKASLNRAPPEWFILDSGSTHTLIGQSQAQSLGLKPQGSVQIKGVGDRKVPATFSSGTAFDLSGVHWNSSELLVVPPSFFAPLQQYFGREFSGIIGADLFEQFVVEVDYAEQTLRLSDSKTYRYQGNGYKIPLKLRKGKPYIKGILQPASEQPLKGQLLIDLGSGAALDINEPVPEKVHQWLSQTPSLPRLTLGVGGEKAVQIGRIQQLQMGDLKIEQPITEFSLERPPRPQQKLSGRIGSQILSPFRVTLDYGRKRMILEPQAQQPPIDYDMSGLWLKTQGRPFDQVWVERVFENSPAAEANIRAGDRILSIDRKPISELSLNLVRQRLKIPGQTVQLQIQRQQKTLPVQLTLKSLI</sequence>
<feature type="domain" description="PDZ" evidence="2">
    <location>
        <begin position="333"/>
        <end position="390"/>
    </location>
</feature>
<reference evidence="3 4" key="1">
    <citation type="journal article" date="2018" name="Sci. Rep.">
        <title>A novel species of the marine cyanobacterium Acaryochloris with a unique pigment content and lifestyle.</title>
        <authorList>
            <person name="Partensky F."/>
            <person name="Six C."/>
            <person name="Ratin M."/>
            <person name="Garczarek L."/>
            <person name="Vaulot D."/>
            <person name="Probert I."/>
            <person name="Calteau A."/>
            <person name="Gourvil P."/>
            <person name="Marie D."/>
            <person name="Grebert T."/>
            <person name="Bouchier C."/>
            <person name="Le Panse S."/>
            <person name="Gachenot M."/>
            <person name="Rodriguez F."/>
            <person name="Garrido J.L."/>
        </authorList>
    </citation>
    <scope>NUCLEOTIDE SEQUENCE [LARGE SCALE GENOMIC DNA]</scope>
    <source>
        <strain evidence="3 4">RCC1774</strain>
    </source>
</reference>
<evidence type="ECO:0000256" key="1">
    <source>
        <dbReference type="SAM" id="SignalP"/>
    </source>
</evidence>
<name>A0A2W1JSM0_9CYAN</name>
<dbReference type="Gene3D" id="2.30.42.10">
    <property type="match status" value="1"/>
</dbReference>
<dbReference type="EMBL" id="PQWO01000003">
    <property type="protein sequence ID" value="PZD74175.1"/>
    <property type="molecule type" value="Genomic_DNA"/>
</dbReference>
<dbReference type="InterPro" id="IPR001969">
    <property type="entry name" value="Aspartic_peptidase_AS"/>
</dbReference>
<dbReference type="InterPro" id="IPR001478">
    <property type="entry name" value="PDZ"/>
</dbReference>
<gene>
    <name evidence="3" type="ORF">C1752_01169</name>
</gene>
<protein>
    <recommendedName>
        <fullName evidence="2">PDZ domain-containing protein</fullName>
    </recommendedName>
</protein>
<keyword evidence="1" id="KW-0732">Signal</keyword>